<dbReference type="AlphaFoldDB" id="A0A381R9Y4"/>
<feature type="non-terminal residue" evidence="3">
    <location>
        <position position="1"/>
    </location>
</feature>
<dbReference type="EMBL" id="UINC01001771">
    <property type="protein sequence ID" value="SUZ88440.1"/>
    <property type="molecule type" value="Genomic_DNA"/>
</dbReference>
<feature type="domain" description="Peptidoglycan beta-N-acetylmuramidase NamZ N-terminal" evidence="1">
    <location>
        <begin position="22"/>
        <end position="222"/>
    </location>
</feature>
<dbReference type="PANTHER" id="PTHR42915:SF1">
    <property type="entry name" value="PEPTIDOGLYCAN BETA-N-ACETYLMURAMIDASE NAMZ"/>
    <property type="match status" value="1"/>
</dbReference>
<gene>
    <name evidence="3" type="ORF">METZ01_LOCUS41294</name>
</gene>
<evidence type="ECO:0000259" key="2">
    <source>
        <dbReference type="Pfam" id="PF20732"/>
    </source>
</evidence>
<evidence type="ECO:0000313" key="3">
    <source>
        <dbReference type="EMBL" id="SUZ88440.1"/>
    </source>
</evidence>
<dbReference type="PIRSF" id="PIRSF016719">
    <property type="entry name" value="UCP016719"/>
    <property type="match status" value="1"/>
</dbReference>
<dbReference type="GO" id="GO:0033922">
    <property type="term" value="F:peptidoglycan beta-N-acetylmuramidase activity"/>
    <property type="evidence" value="ECO:0007669"/>
    <property type="project" value="InterPro"/>
</dbReference>
<dbReference type="Pfam" id="PF07075">
    <property type="entry name" value="NamZ_N"/>
    <property type="match status" value="1"/>
</dbReference>
<evidence type="ECO:0000259" key="1">
    <source>
        <dbReference type="Pfam" id="PF07075"/>
    </source>
</evidence>
<dbReference type="InterPro" id="IPR008302">
    <property type="entry name" value="NamZ"/>
</dbReference>
<dbReference type="Pfam" id="PF20732">
    <property type="entry name" value="NamZ_C"/>
    <property type="match status" value="1"/>
</dbReference>
<sequence>VTSGLERLLAGEASHLRRLSLGLIVHPASVTRGLRLSVDALLQEGFMVRALFGPQHGARGEKQDNMIESAHYADPYTGLPVHSLYSDVRKPTPEMLSGLDAIVFDLQDVGVRVYTFIWTMLLTMEACAEADLRFIVLDRPNPIGGIQREGAVLQEDFKSFVGLHPIPLRHGLTCGELAVWMNETRGIGCDLEVIECRGWRRSMGWSDTGLPWVAPSPNLPTPESCLVYPGMVLLEGTNLSEGRGTTKPFEYFGAPYLNIEHLTDFLGQERLDGVTIRPCHFEPTFQKYAGAMCAGGQLHVTDPETFQPVRTAVAILRAARELAPQEFDWSEPPYEYEEDLTPIDLIWGHDGLRRRIDDGATVDEILGGVQEDLDTFEESVASFLIYE</sequence>
<evidence type="ECO:0008006" key="4">
    <source>
        <dbReference type="Google" id="ProtNLM"/>
    </source>
</evidence>
<dbReference type="PANTHER" id="PTHR42915">
    <property type="entry name" value="HYPOTHETICAL 460 KDA PROTEIN IN FEUA-SIGW INTERGENIC REGION [PRECURSOR]"/>
    <property type="match status" value="1"/>
</dbReference>
<protein>
    <recommendedName>
        <fullName evidence="4">DUF1343 domain-containing protein</fullName>
    </recommendedName>
</protein>
<organism evidence="3">
    <name type="scientific">marine metagenome</name>
    <dbReference type="NCBI Taxonomy" id="408172"/>
    <lineage>
        <taxon>unclassified sequences</taxon>
        <taxon>metagenomes</taxon>
        <taxon>ecological metagenomes</taxon>
    </lineage>
</organism>
<reference evidence="3" key="1">
    <citation type="submission" date="2018-05" db="EMBL/GenBank/DDBJ databases">
        <authorList>
            <person name="Lanie J.A."/>
            <person name="Ng W.-L."/>
            <person name="Kazmierczak K.M."/>
            <person name="Andrzejewski T.M."/>
            <person name="Davidsen T.M."/>
            <person name="Wayne K.J."/>
            <person name="Tettelin H."/>
            <person name="Glass J.I."/>
            <person name="Rusch D."/>
            <person name="Podicherti R."/>
            <person name="Tsui H.-C.T."/>
            <person name="Winkler M.E."/>
        </authorList>
    </citation>
    <scope>NUCLEOTIDE SEQUENCE</scope>
</reference>
<dbReference type="InterPro" id="IPR048503">
    <property type="entry name" value="NamZ_C"/>
</dbReference>
<dbReference type="Gene3D" id="3.40.50.12170">
    <property type="entry name" value="Uncharacterised protein PF07075, DUF1343"/>
    <property type="match status" value="1"/>
</dbReference>
<accession>A0A381R9Y4</accession>
<name>A0A381R9Y4_9ZZZZ</name>
<dbReference type="InterPro" id="IPR048502">
    <property type="entry name" value="NamZ_N"/>
</dbReference>
<feature type="domain" description="Peptidoglycan beta-N-acetylmuramidase NamZ C-terminal" evidence="2">
    <location>
        <begin position="226"/>
        <end position="386"/>
    </location>
</feature>
<dbReference type="Gene3D" id="3.90.1150.140">
    <property type="match status" value="1"/>
</dbReference>
<proteinExistence type="predicted"/>